<organism evidence="2 3">
    <name type="scientific">Linum trigynum</name>
    <dbReference type="NCBI Taxonomy" id="586398"/>
    <lineage>
        <taxon>Eukaryota</taxon>
        <taxon>Viridiplantae</taxon>
        <taxon>Streptophyta</taxon>
        <taxon>Embryophyta</taxon>
        <taxon>Tracheophyta</taxon>
        <taxon>Spermatophyta</taxon>
        <taxon>Magnoliopsida</taxon>
        <taxon>eudicotyledons</taxon>
        <taxon>Gunneridae</taxon>
        <taxon>Pentapetalae</taxon>
        <taxon>rosids</taxon>
        <taxon>fabids</taxon>
        <taxon>Malpighiales</taxon>
        <taxon>Linaceae</taxon>
        <taxon>Linum</taxon>
    </lineage>
</organism>
<dbReference type="Proteomes" id="UP001497516">
    <property type="component" value="Chromosome 1"/>
</dbReference>
<dbReference type="AlphaFoldDB" id="A0AAV2C733"/>
<evidence type="ECO:0000313" key="2">
    <source>
        <dbReference type="EMBL" id="CAL1352147.1"/>
    </source>
</evidence>
<gene>
    <name evidence="2" type="ORF">LTRI10_LOCUS138</name>
</gene>
<accession>A0AAV2C733</accession>
<evidence type="ECO:0008006" key="4">
    <source>
        <dbReference type="Google" id="ProtNLM"/>
    </source>
</evidence>
<protein>
    <recommendedName>
        <fullName evidence="4">Cysteine proteinase inhibitor</fullName>
    </recommendedName>
</protein>
<keyword evidence="3" id="KW-1185">Reference proteome</keyword>
<feature type="chain" id="PRO_5043595352" description="Cysteine proteinase inhibitor" evidence="1">
    <location>
        <begin position="30"/>
        <end position="127"/>
    </location>
</feature>
<evidence type="ECO:0000256" key="1">
    <source>
        <dbReference type="SAM" id="SignalP"/>
    </source>
</evidence>
<dbReference type="EMBL" id="OZ034813">
    <property type="protein sequence ID" value="CAL1352147.1"/>
    <property type="molecule type" value="Genomic_DNA"/>
</dbReference>
<feature type="signal peptide" evidence="1">
    <location>
        <begin position="1"/>
        <end position="29"/>
    </location>
</feature>
<evidence type="ECO:0000313" key="3">
    <source>
        <dbReference type="Proteomes" id="UP001497516"/>
    </source>
</evidence>
<proteinExistence type="predicted"/>
<reference evidence="2 3" key="1">
    <citation type="submission" date="2024-04" db="EMBL/GenBank/DDBJ databases">
        <authorList>
            <person name="Fracassetti M."/>
        </authorList>
    </citation>
    <scope>NUCLEOTIDE SEQUENCE [LARGE SCALE GENOMIC DNA]</scope>
</reference>
<keyword evidence="1" id="KW-0732">Signal</keyword>
<name>A0AAV2C733_9ROSI</name>
<sequence length="127" mass="13977">MSHSATSTLLLMAVVAGAVLLSTTTTSTAQPSPRHLRPISPGDLQDYKKLAEWAVEVNNKNNPKSEPLTLVSLDTGYSQPTMDFTYFEFYLTANSTHSAPATYFTTVLQGNGYENQVENFYKYTGGR</sequence>